<name>A0A0B5F2R5_9BURK</name>
<feature type="binding site" evidence="2">
    <location>
        <position position="71"/>
    </location>
    <ligand>
        <name>CoA</name>
        <dbReference type="ChEBI" id="CHEBI:57287"/>
    </ligand>
</feature>
<feature type="active site" evidence="1">
    <location>
        <position position="43"/>
    </location>
</feature>
<reference evidence="4 6" key="1">
    <citation type="submission" date="2018-12" db="EMBL/GenBank/DDBJ databases">
        <title>Whole genome sequence of a Pandoraea apista isolate from a patient with cystic fibrosis.</title>
        <authorList>
            <person name="Kenna D.T."/>
            <person name="Turton J.F."/>
        </authorList>
    </citation>
    <scope>NUCLEOTIDE SEQUENCE [LARGE SCALE GENOMIC DNA]</scope>
    <source>
        <strain evidence="4 6">Pa13324</strain>
    </source>
</reference>
<dbReference type="AlphaFoldDB" id="A0A0B5F2R5"/>
<dbReference type="Gene3D" id="3.10.129.10">
    <property type="entry name" value="Hotdog Thioesterase"/>
    <property type="match status" value="1"/>
</dbReference>
<evidence type="ECO:0000313" key="6">
    <source>
        <dbReference type="Proteomes" id="UP000270216"/>
    </source>
</evidence>
<dbReference type="PIRSF" id="PIRSF014972">
    <property type="entry name" value="FlK"/>
    <property type="match status" value="1"/>
</dbReference>
<reference evidence="5 7" key="2">
    <citation type="submission" date="2019-08" db="EMBL/GenBank/DDBJ databases">
        <authorList>
            <person name="Peeters C."/>
        </authorList>
    </citation>
    <scope>NUCLEOTIDE SEQUENCE [LARGE SCALE GENOMIC DNA]</scope>
    <source>
        <strain evidence="5 7">LMG 18089</strain>
    </source>
</reference>
<dbReference type="GeneID" id="47016701"/>
<dbReference type="Proteomes" id="UP000270216">
    <property type="component" value="Unassembled WGS sequence"/>
</dbReference>
<proteinExistence type="predicted"/>
<feature type="binding site" evidence="2">
    <location>
        <position position="122"/>
    </location>
    <ligand>
        <name>substrate</name>
    </ligand>
</feature>
<evidence type="ECO:0000313" key="4">
    <source>
        <dbReference type="EMBL" id="RSK85113.1"/>
    </source>
</evidence>
<organism evidence="5 7">
    <name type="scientific">Pandoraea apista</name>
    <dbReference type="NCBI Taxonomy" id="93218"/>
    <lineage>
        <taxon>Bacteria</taxon>
        <taxon>Pseudomonadati</taxon>
        <taxon>Pseudomonadota</taxon>
        <taxon>Betaproteobacteria</taxon>
        <taxon>Burkholderiales</taxon>
        <taxon>Burkholderiaceae</taxon>
        <taxon>Pandoraea</taxon>
    </lineage>
</organism>
<protein>
    <submittedName>
        <fullName evidence="5">Thioesterase</fullName>
    </submittedName>
</protein>
<dbReference type="OrthoDB" id="6902891at2"/>
<feature type="domain" description="Fluoroacetyl-CoA-specific thioesterase-like" evidence="3">
    <location>
        <begin position="35"/>
        <end position="128"/>
    </location>
</feature>
<dbReference type="SUPFAM" id="SSF54637">
    <property type="entry name" value="Thioesterase/thiol ester dehydrase-isomerase"/>
    <property type="match status" value="1"/>
</dbReference>
<evidence type="ECO:0000256" key="2">
    <source>
        <dbReference type="PIRSR" id="PIRSR014972-2"/>
    </source>
</evidence>
<dbReference type="InterPro" id="IPR025540">
    <property type="entry name" value="FlK"/>
</dbReference>
<sequence>MPSPELAPGLTFEWTYRVPKKAVVPELYDDVELCRDMPAVLATGYLAGILECACLQAIRPYLDWPREQSLGTLVSFSHLAATPAGDTLRIRGKLVDVAGRTLRFEVEAWDGLDKVSAGTHERVIVDQERFHGKLREKAAKLGLSV</sequence>
<dbReference type="EMBL" id="RWHX01000004">
    <property type="protein sequence ID" value="RSK85113.1"/>
    <property type="molecule type" value="Genomic_DNA"/>
</dbReference>
<dbReference type="CDD" id="cd03440">
    <property type="entry name" value="hot_dog"/>
    <property type="match status" value="1"/>
</dbReference>
<evidence type="ECO:0000313" key="5">
    <source>
        <dbReference type="EMBL" id="VVG69682.1"/>
    </source>
</evidence>
<keyword evidence="6" id="KW-1185">Reference proteome</keyword>
<gene>
    <name evidence="4" type="ORF">EJE83_03670</name>
    <name evidence="5" type="ORF">PAP18089_00639</name>
</gene>
<dbReference type="InterPro" id="IPR054485">
    <property type="entry name" value="FlK-like_dom"/>
</dbReference>
<evidence type="ECO:0000313" key="7">
    <source>
        <dbReference type="Proteomes" id="UP000364291"/>
    </source>
</evidence>
<feature type="binding site" evidence="2">
    <location>
        <position position="71"/>
    </location>
    <ligand>
        <name>substrate</name>
    </ligand>
</feature>
<dbReference type="EMBL" id="CABPSX010000001">
    <property type="protein sequence ID" value="VVG69682.1"/>
    <property type="molecule type" value="Genomic_DNA"/>
</dbReference>
<dbReference type="PANTHER" id="PTHR36934">
    <property type="entry name" value="BLR0278 PROTEIN"/>
    <property type="match status" value="1"/>
</dbReference>
<dbReference type="RefSeq" id="WP_042114116.1">
    <property type="nucleotide sequence ID" value="NZ_CABPSX010000001.1"/>
</dbReference>
<feature type="active site" evidence="1">
    <location>
        <position position="78"/>
    </location>
</feature>
<accession>A0A0B5F2R5</accession>
<dbReference type="InterPro" id="IPR029069">
    <property type="entry name" value="HotDog_dom_sf"/>
</dbReference>
<dbReference type="STRING" id="93218.XM39_11000"/>
<evidence type="ECO:0000256" key="1">
    <source>
        <dbReference type="PIRSR" id="PIRSR014972-1"/>
    </source>
</evidence>
<dbReference type="Pfam" id="PF22636">
    <property type="entry name" value="FlK"/>
    <property type="match status" value="1"/>
</dbReference>
<evidence type="ECO:0000259" key="3">
    <source>
        <dbReference type="Pfam" id="PF22636"/>
    </source>
</evidence>
<dbReference type="PANTHER" id="PTHR36934:SF1">
    <property type="entry name" value="THIOESTERASE DOMAIN-CONTAINING PROTEIN"/>
    <property type="match status" value="1"/>
</dbReference>
<dbReference type="Proteomes" id="UP000364291">
    <property type="component" value="Unassembled WGS sequence"/>
</dbReference>
<dbReference type="KEGG" id="papi:SG18_10800"/>
<feature type="active site" evidence="1">
    <location>
        <position position="51"/>
    </location>
</feature>